<feature type="region of interest" description="Disordered" evidence="1">
    <location>
        <begin position="531"/>
        <end position="612"/>
    </location>
</feature>
<reference evidence="3 4" key="1">
    <citation type="submission" date="2019-02" db="EMBL/GenBank/DDBJ databases">
        <title>Deep-cultivation of Planctomycetes and their phenomic and genomic characterization uncovers novel biology.</title>
        <authorList>
            <person name="Wiegand S."/>
            <person name="Jogler M."/>
            <person name="Boedeker C."/>
            <person name="Pinto D."/>
            <person name="Vollmers J."/>
            <person name="Rivas-Marin E."/>
            <person name="Kohn T."/>
            <person name="Peeters S.H."/>
            <person name="Heuer A."/>
            <person name="Rast P."/>
            <person name="Oberbeckmann S."/>
            <person name="Bunk B."/>
            <person name="Jeske O."/>
            <person name="Meyerdierks A."/>
            <person name="Storesund J.E."/>
            <person name="Kallscheuer N."/>
            <person name="Luecker S."/>
            <person name="Lage O.M."/>
            <person name="Pohl T."/>
            <person name="Merkel B.J."/>
            <person name="Hornburger P."/>
            <person name="Mueller R.-W."/>
            <person name="Bruemmer F."/>
            <person name="Labrenz M."/>
            <person name="Spormann A.M."/>
            <person name="Op den Camp H."/>
            <person name="Overmann J."/>
            <person name="Amann R."/>
            <person name="Jetten M.S.M."/>
            <person name="Mascher T."/>
            <person name="Medema M.H."/>
            <person name="Devos D.P."/>
            <person name="Kaster A.-K."/>
            <person name="Ovreas L."/>
            <person name="Rohde M."/>
            <person name="Galperin M.Y."/>
            <person name="Jogler C."/>
        </authorList>
    </citation>
    <scope>NUCLEOTIDE SEQUENCE [LARGE SCALE GENOMIC DNA]</scope>
    <source>
        <strain evidence="3 4">TBK1r</strain>
    </source>
</reference>
<feature type="region of interest" description="Disordered" evidence="1">
    <location>
        <begin position="264"/>
        <end position="367"/>
    </location>
</feature>
<feature type="compositionally biased region" description="Polar residues" evidence="1">
    <location>
        <begin position="567"/>
        <end position="599"/>
    </location>
</feature>
<proteinExistence type="predicted"/>
<accession>A0ABX5XWU9</accession>
<feature type="compositionally biased region" description="Low complexity" evidence="1">
    <location>
        <begin position="307"/>
        <end position="317"/>
    </location>
</feature>
<organism evidence="3 4">
    <name type="scientific">Stieleria magnilauensis</name>
    <dbReference type="NCBI Taxonomy" id="2527963"/>
    <lineage>
        <taxon>Bacteria</taxon>
        <taxon>Pseudomonadati</taxon>
        <taxon>Planctomycetota</taxon>
        <taxon>Planctomycetia</taxon>
        <taxon>Pirellulales</taxon>
        <taxon>Pirellulaceae</taxon>
        <taxon>Stieleria</taxon>
    </lineage>
</organism>
<feature type="compositionally biased region" description="Polar residues" evidence="1">
    <location>
        <begin position="346"/>
        <end position="360"/>
    </location>
</feature>
<dbReference type="InterPro" id="IPR032789">
    <property type="entry name" value="T2SS-T3SS_pil_N"/>
</dbReference>
<feature type="compositionally biased region" description="Basic and acidic residues" evidence="1">
    <location>
        <begin position="549"/>
        <end position="563"/>
    </location>
</feature>
<dbReference type="Proteomes" id="UP000318081">
    <property type="component" value="Chromosome"/>
</dbReference>
<name>A0ABX5XWU9_9BACT</name>
<feature type="region of interest" description="Disordered" evidence="1">
    <location>
        <begin position="485"/>
        <end position="505"/>
    </location>
</feature>
<keyword evidence="4" id="KW-1185">Reference proteome</keyword>
<dbReference type="Pfam" id="PF13629">
    <property type="entry name" value="T2SS-T3SS_pil_N"/>
    <property type="match status" value="1"/>
</dbReference>
<sequence>MRVNNAKMTSQNGDPSKRIAKRAVLVAVLVASGSTAGGQQPQGGMIQSRFFNQNNTTPGIVHGGAHTASPMPVGAVQSNPFVTPEQAPATPAHGAVRSASTAGVHPSMAASPVGRVRQNPRFHASSATGVSDRPLIALGSSEHVPATQVEAFDRFGPVPAETFAQPNSPDRAQLSWAAKTAAINSPAPLAIPTGAATPIRPASSSNAASRLTAGHTAPIGIAAEQDSRVIPVADARDEQTPIQETQPIFFTLSDDTAEAGDAFTSEYEVESDTEIPATETPATNASVAAVPPTDNAVELEGESTSSVQAPAEQVAEQVAERPMQTDPNAEPAVTEPETSEPEASQPEASQPEASQPEASQPATPPVAAETPVKLAPAVNFAAEALAPLGDHAVAAAETMAPSDVDADQADDTGVDELVVSNRARVPLTAKSRVINAEQHVTPQADSQVPVLLQRKTVAIATPPIELQFGDSDNAVVQSTIDPIRFEPAPAARQDESVTDRPTSAAISESLGSAEEAEMPLVPKAAVAQTLEDRSNDVQDAAPVGSIVQPKRDANQTISRRDPVASRTPLSQPVASQPVASQPVASQPVASQPVASQPVASQPERRALPAQAPGHAIVTSVAPGIEQIGTDETPLIAAPVAVNPSHVGASRTAAVQPPNRTTPSSTRARLASSRHSIMRRSIEPEQKRIDVTVPDPNLSSSQGAHTQDSGGQRAAVVLQLKRAQVRSMTIGGRVRRFTIENKDVCQAFASSANQIKLIGTGTGQTELTIWADVTDGEPTRKQTFQIQVSEGVDAIGDKVAAHTELLNDSIDQAFPTASVVVSLRGGELVVTGHCDDEDTAKQIVRMVRKSCLVPVQDNLKVR</sequence>
<feature type="region of interest" description="Disordered" evidence="1">
    <location>
        <begin position="648"/>
        <end position="674"/>
    </location>
</feature>
<dbReference type="EMBL" id="CP036432">
    <property type="protein sequence ID" value="QDV86261.1"/>
    <property type="molecule type" value="Genomic_DNA"/>
</dbReference>
<evidence type="ECO:0000256" key="1">
    <source>
        <dbReference type="SAM" id="MobiDB-lite"/>
    </source>
</evidence>
<gene>
    <name evidence="3" type="ORF">TBK1r_52800</name>
</gene>
<evidence type="ECO:0000313" key="4">
    <source>
        <dbReference type="Proteomes" id="UP000318081"/>
    </source>
</evidence>
<feature type="compositionally biased region" description="Polar residues" evidence="1">
    <location>
        <begin position="657"/>
        <end position="666"/>
    </location>
</feature>
<feature type="domain" description="Pilus formation protein N-terminal" evidence="2">
    <location>
        <begin position="714"/>
        <end position="771"/>
    </location>
</feature>
<protein>
    <recommendedName>
        <fullName evidence="2">Pilus formation protein N-terminal domain-containing protein</fullName>
    </recommendedName>
</protein>
<evidence type="ECO:0000259" key="2">
    <source>
        <dbReference type="Pfam" id="PF13629"/>
    </source>
</evidence>
<feature type="region of interest" description="Disordered" evidence="1">
    <location>
        <begin position="86"/>
        <end position="113"/>
    </location>
</feature>
<evidence type="ECO:0000313" key="3">
    <source>
        <dbReference type="EMBL" id="QDV86261.1"/>
    </source>
</evidence>